<name>A0A935IMP0_9MICO</name>
<dbReference type="Pfam" id="PF18906">
    <property type="entry name" value="Phage_tube_2"/>
    <property type="match status" value="1"/>
</dbReference>
<protein>
    <submittedName>
        <fullName evidence="1">Uncharacterized protein</fullName>
    </submittedName>
</protein>
<reference evidence="1 2" key="1">
    <citation type="submission" date="2020-10" db="EMBL/GenBank/DDBJ databases">
        <title>Connecting structure to function with the recovery of over 1000 high-quality activated sludge metagenome-assembled genomes encoding full-length rRNA genes using long-read sequencing.</title>
        <authorList>
            <person name="Singleton C.M."/>
            <person name="Petriglieri F."/>
            <person name="Kristensen J.M."/>
            <person name="Kirkegaard R.H."/>
            <person name="Michaelsen T.Y."/>
            <person name="Andersen M.H."/>
            <person name="Karst S.M."/>
            <person name="Dueholm M.S."/>
            <person name="Nielsen P.H."/>
            <person name="Albertsen M."/>
        </authorList>
    </citation>
    <scope>NUCLEOTIDE SEQUENCE [LARGE SCALE GENOMIC DNA]</scope>
    <source>
        <strain evidence="1">Ega_18-Q3-R5-49_MAXAC.001</strain>
    </source>
</reference>
<dbReference type="AlphaFoldDB" id="A0A935IMP0"/>
<evidence type="ECO:0000313" key="2">
    <source>
        <dbReference type="Proteomes" id="UP000726105"/>
    </source>
</evidence>
<proteinExistence type="predicted"/>
<accession>A0A935IMP0</accession>
<dbReference type="Proteomes" id="UP000726105">
    <property type="component" value="Unassembled WGS sequence"/>
</dbReference>
<comment type="caution">
    <text evidence="1">The sequence shown here is derived from an EMBL/GenBank/DDBJ whole genome shotgun (WGS) entry which is preliminary data.</text>
</comment>
<evidence type="ECO:0000313" key="1">
    <source>
        <dbReference type="EMBL" id="MBK7274965.1"/>
    </source>
</evidence>
<sequence length="254" mass="26523">MTKGLGLLWQLGLGSGTSTLVSAGLYQQVFTLGDAMPSATIQKGIPRADGTVDAYTFTGCMVESLTIDCPNADNVKVKTSWNAKDMTTATAYTAPSYATGPSVFTFAHGAVYSGALTAPTATALGSAATPVASIRSGSITIKHNLKTDRYNCGGGGRKEKPFAGIREISGSMVAEYADTAFRDAIVNDTSMTLVKTFTAGADVLQIVIPDVRFDGDIVKASTDLAMQDIKWTGLDGLTAAQPIWIVCRTADTAL</sequence>
<organism evidence="1 2">
    <name type="scientific">Candidatus Phosphoribacter hodrii</name>
    <dbReference type="NCBI Taxonomy" id="2953743"/>
    <lineage>
        <taxon>Bacteria</taxon>
        <taxon>Bacillati</taxon>
        <taxon>Actinomycetota</taxon>
        <taxon>Actinomycetes</taxon>
        <taxon>Micrococcales</taxon>
        <taxon>Dermatophilaceae</taxon>
        <taxon>Candidatus Phosphoribacter</taxon>
    </lineage>
</organism>
<gene>
    <name evidence="1" type="ORF">IPI13_18110</name>
</gene>
<dbReference type="InterPro" id="IPR044000">
    <property type="entry name" value="Phage_tube_2"/>
</dbReference>
<dbReference type="EMBL" id="JADJIB010000021">
    <property type="protein sequence ID" value="MBK7274965.1"/>
    <property type="molecule type" value="Genomic_DNA"/>
</dbReference>